<organism evidence="1 2">
    <name type="scientific">Xanthomonas campestris pv. campestris (strain B100)</name>
    <dbReference type="NCBI Taxonomy" id="509169"/>
    <lineage>
        <taxon>Bacteria</taxon>
        <taxon>Pseudomonadati</taxon>
        <taxon>Pseudomonadota</taxon>
        <taxon>Gammaproteobacteria</taxon>
        <taxon>Lysobacterales</taxon>
        <taxon>Lysobacteraceae</taxon>
        <taxon>Xanthomonas</taxon>
    </lineage>
</organism>
<evidence type="ECO:0000313" key="2">
    <source>
        <dbReference type="Proteomes" id="UP000001188"/>
    </source>
</evidence>
<evidence type="ECO:0000313" key="1">
    <source>
        <dbReference type="EMBL" id="CAP51825.1"/>
    </source>
</evidence>
<dbReference type="AlphaFoldDB" id="B0RTR1"/>
<sequence>MYLILGHAPIKFSNIFEACPYLTQLCVARG</sequence>
<proteinExistence type="predicted"/>
<name>B0RTR1_XANCB</name>
<reference evidence="1 2" key="1">
    <citation type="journal article" date="2008" name="J. Biotechnol.">
        <title>The genome of Xanthomonas campestris pv. campestris B100 and its use for the reconstruction of metabolic pathways involved in xanthan biosynthesis.</title>
        <authorList>
            <person name="Vorholter F.J."/>
            <person name="Schneiker S."/>
            <person name="Goesmann A."/>
            <person name="Krause L."/>
            <person name="Bekel T."/>
            <person name="Kaiser O."/>
            <person name="Linke B."/>
            <person name="Patschkowski T."/>
            <person name="Ruckert C."/>
            <person name="Schmid J."/>
            <person name="Sidhu V.K."/>
            <person name="Sieber V."/>
            <person name="Tauch A."/>
            <person name="Watt S.A."/>
            <person name="Weisshaar B."/>
            <person name="Becker A."/>
            <person name="Niehaus K."/>
            <person name="Puhler A."/>
        </authorList>
    </citation>
    <scope>NUCLEOTIDE SEQUENCE [LARGE SCALE GENOMIC DNA]</scope>
    <source>
        <strain evidence="1 2">B100</strain>
    </source>
</reference>
<protein>
    <submittedName>
        <fullName evidence="1">Uncharacterized protein</fullName>
    </submittedName>
</protein>
<dbReference type="EMBL" id="AM920689">
    <property type="protein sequence ID" value="CAP51825.1"/>
    <property type="molecule type" value="Genomic_DNA"/>
</dbReference>
<dbReference type="KEGG" id="xca:xcc-b100_2465"/>
<dbReference type="Proteomes" id="UP000001188">
    <property type="component" value="Chromosome"/>
</dbReference>
<dbReference type="HOGENOM" id="CLU_3406107_0_0_6"/>
<gene>
    <name evidence="1" type="ORF">XCCB100_2465</name>
</gene>
<accession>B0RTR1</accession>